<feature type="compositionally biased region" description="Polar residues" evidence="3">
    <location>
        <begin position="209"/>
        <end position="225"/>
    </location>
</feature>
<dbReference type="Pfam" id="PF17793">
    <property type="entry name" value="AHD"/>
    <property type="match status" value="1"/>
</dbReference>
<dbReference type="RefSeq" id="XP_019847106.2">
    <property type="nucleotide sequence ID" value="XM_019991547.3"/>
</dbReference>
<feature type="compositionally biased region" description="Basic and acidic residues" evidence="3">
    <location>
        <begin position="396"/>
        <end position="408"/>
    </location>
</feature>
<keyword evidence="1 2" id="KW-0539">Nucleus</keyword>
<sequence>MAVKVQFEIGHTARLRSKKTSEGFTHDWELYVRGVKEADISTYVDKVVFNLHDSFPKPKRVCNKPPYVITESGYAGFLLPIDIYFRNRDEPKRIQFTYDLDLQQTGPPHHRFEVQKFVFDHVSDEFRQKLLKGGGIPVTGAGMVGGATVTSTNNTPNAAISDEGGGMVSKPKLSSGESIGGSSGKKHKTRIDDSKSNSFANLFGAPIKSGSSKHSPDGKNNSLNTVGGKGAPSTSNASGSGAGTGGAATPNSGNINSNNSIAKEKSSKDREKTNSSTLASSSNEKSREKSDKKEKHKSSSSPNKESRSENKKSSGDSSKHEKREESKSKKDKSRDKERERSREKGSSGGTKRSLSPKSNVRDAGAPSPKRPTPPRSSSSASGRVEDIKSAGSSSKIEGKESKSREEKSTSSGKKSKKEKKDKDKDKERDKERRDEHKEKHRSGDGKSRDPKEERHGNIINSSSNTVTTATTPSGNIVTNEAKDNKGQQSPANFSIKKPDKDAKEKTEAVKGKNNDKNIDKISTNPTTTQVGGTNATSTSGDKKLPTSSNNQSEKLEKEKDKDKEKEKDKEKRSHKHKKKDKNKDKDKEREKERDKERHKEREKEKEKERDKERSEEKLRSEKHTETNSNGNASSMGAASTAISGSKASSLLVETTVPQNETSKPEPNSVTSLSNSTSNSTNSNNLNNNANGSAPIAPIKKSQNRDRKNKDKSSKEEKRNSGELGELESRSSSKHGNKSAGTIIPANTNTTVTVSNTTGNNSSKTVDASDTGKVPLPEDAALLTATSDTNPAAVTSTDIAPVVMHSDSSNSSFPDLTPKPPAPSKLTSQSTKSETTPTEKPDKTTSIITKEHKQRSGERNAKTKDISDKTEKADKKVEKEEKKRRRSSVAASTVSANSFLEPPLKQAKKESNKTAREQTKSPALRQSRAASISGPIGINNGNDNGSNSSNATTQNSNSNTTDALNSGGAFLPPPNNTTGTSVTSSPSTLAITSNTNANLNANSIVSASTTGAAAAASLAPPHPLRPASPAGPVGAMAAEAAGANNGSTPTPALPTEYLSELQELHHKIMTLQDNEELQQVVEMIAATGCYEITAKTFDFDLCKLDRSTVQRLQEFFATSVS</sequence>
<feature type="compositionally biased region" description="Low complexity" evidence="3">
    <location>
        <begin position="887"/>
        <end position="897"/>
    </location>
</feature>
<dbReference type="PANTHER" id="PTHR47827:SF3">
    <property type="entry name" value="AF-9 ANC1 HOMOLOGY DOMAIN-CONTAINING PROTEIN"/>
    <property type="match status" value="1"/>
</dbReference>
<dbReference type="InterPro" id="IPR055129">
    <property type="entry name" value="YEATS_dom"/>
</dbReference>
<feature type="compositionally biased region" description="Low complexity" evidence="3">
    <location>
        <begin position="746"/>
        <end position="765"/>
    </location>
</feature>
<comment type="subcellular location">
    <subcellularLocation>
        <location evidence="2">Nucleus</location>
    </subcellularLocation>
</comment>
<feature type="compositionally biased region" description="Basic and acidic residues" evidence="3">
    <location>
        <begin position="836"/>
        <end position="880"/>
    </location>
</feature>
<dbReference type="Pfam" id="PF03366">
    <property type="entry name" value="YEATS"/>
    <property type="match status" value="1"/>
</dbReference>
<evidence type="ECO:0000256" key="1">
    <source>
        <dbReference type="ARBA" id="ARBA00023242"/>
    </source>
</evidence>
<evidence type="ECO:0000259" key="4">
    <source>
        <dbReference type="PROSITE" id="PS51037"/>
    </source>
</evidence>
<feature type="region of interest" description="Disordered" evidence="3">
    <location>
        <begin position="152"/>
        <end position="986"/>
    </location>
</feature>
<feature type="compositionally biased region" description="Basic and acidic residues" evidence="3">
    <location>
        <begin position="418"/>
        <end position="456"/>
    </location>
</feature>
<reference evidence="5" key="1">
    <citation type="submission" date="2022-04" db="UniProtKB">
        <authorList>
            <consortium name="RefSeq"/>
        </authorList>
    </citation>
    <scope>IDENTIFICATION</scope>
    <source>
        <strain evidence="5">Punador</strain>
    </source>
</reference>
<feature type="compositionally biased region" description="Low complexity" evidence="3">
    <location>
        <begin position="626"/>
        <end position="641"/>
    </location>
</feature>
<dbReference type="RefSeq" id="XP_011208279.1">
    <property type="nucleotide sequence ID" value="XM_011209977.3"/>
</dbReference>
<feature type="compositionally biased region" description="Low complexity" evidence="3">
    <location>
        <begin position="975"/>
        <end position="986"/>
    </location>
</feature>
<feature type="compositionally biased region" description="Basic and acidic residues" evidence="3">
    <location>
        <begin position="553"/>
        <end position="571"/>
    </location>
</feature>
<organism evidence="5">
    <name type="scientific">Bactrocera dorsalis</name>
    <name type="common">Oriental fruit fly</name>
    <name type="synonym">Dacus dorsalis</name>
    <dbReference type="NCBI Taxonomy" id="27457"/>
    <lineage>
        <taxon>Eukaryota</taxon>
        <taxon>Metazoa</taxon>
        <taxon>Ecdysozoa</taxon>
        <taxon>Arthropoda</taxon>
        <taxon>Hexapoda</taxon>
        <taxon>Insecta</taxon>
        <taxon>Pterygota</taxon>
        <taxon>Neoptera</taxon>
        <taxon>Endopterygota</taxon>
        <taxon>Diptera</taxon>
        <taxon>Brachycera</taxon>
        <taxon>Muscomorpha</taxon>
        <taxon>Tephritoidea</taxon>
        <taxon>Tephritidae</taxon>
        <taxon>Bactrocera</taxon>
        <taxon>Bactrocera</taxon>
    </lineage>
</organism>
<feature type="compositionally biased region" description="Basic and acidic residues" evidence="3">
    <location>
        <begin position="906"/>
        <end position="918"/>
    </location>
</feature>
<gene>
    <name evidence="5" type="primary">LOC105229591</name>
</gene>
<dbReference type="InterPro" id="IPR040930">
    <property type="entry name" value="AF-9_AHD"/>
</dbReference>
<dbReference type="InterPro" id="IPR052790">
    <property type="entry name" value="YEATS_domain"/>
</dbReference>
<feature type="compositionally biased region" description="Basic and acidic residues" evidence="3">
    <location>
        <begin position="702"/>
        <end position="730"/>
    </location>
</feature>
<dbReference type="CDD" id="cd16906">
    <property type="entry name" value="YEATS_AF-9_like"/>
    <property type="match status" value="1"/>
</dbReference>
<dbReference type="PANTHER" id="PTHR47827">
    <property type="entry name" value="AHD DOMAIN-CONTAINING PROTEIN"/>
    <property type="match status" value="1"/>
</dbReference>
<feature type="compositionally biased region" description="Polar residues" evidence="3">
    <location>
        <begin position="642"/>
        <end position="665"/>
    </location>
</feature>
<accession>A0A6I9VCL0</accession>
<dbReference type="OrthoDB" id="10053467at2759"/>
<dbReference type="InterPro" id="IPR038704">
    <property type="entry name" value="YEAST_sf"/>
</dbReference>
<feature type="compositionally biased region" description="Low complexity" evidence="3">
    <location>
        <begin position="826"/>
        <end position="835"/>
    </location>
</feature>
<dbReference type="RefSeq" id="XP_011208279.2">
    <property type="nucleotide sequence ID" value="XM_011209977.4"/>
</dbReference>
<feature type="compositionally biased region" description="Basic and acidic residues" evidence="3">
    <location>
        <begin position="581"/>
        <end position="625"/>
    </location>
</feature>
<protein>
    <submittedName>
        <fullName evidence="5">protein AF-9</fullName>
    </submittedName>
</protein>
<feature type="compositionally biased region" description="Polar residues" evidence="3">
    <location>
        <begin position="783"/>
        <end position="797"/>
    </location>
</feature>
<dbReference type="Gene3D" id="1.20.1270.290">
    <property type="match status" value="1"/>
</dbReference>
<feature type="compositionally biased region" description="Basic and acidic residues" evidence="3">
    <location>
        <begin position="496"/>
        <end position="519"/>
    </location>
</feature>
<feature type="compositionally biased region" description="Low complexity" evidence="3">
    <location>
        <begin position="930"/>
        <end position="960"/>
    </location>
</feature>
<name>A0A6I9VCL0_BACDO</name>
<feature type="compositionally biased region" description="Basic and acidic residues" evidence="3">
    <location>
        <begin position="262"/>
        <end position="273"/>
    </location>
</feature>
<evidence type="ECO:0000256" key="2">
    <source>
        <dbReference type="PROSITE-ProRule" id="PRU00376"/>
    </source>
</evidence>
<dbReference type="PROSITE" id="PS51037">
    <property type="entry name" value="YEATS"/>
    <property type="match status" value="1"/>
</dbReference>
<evidence type="ECO:0000313" key="5">
    <source>
        <dbReference type="RefSeq" id="XP_011208279.1"/>
    </source>
</evidence>
<feature type="compositionally biased region" description="Basic and acidic residues" evidence="3">
    <location>
        <begin position="284"/>
        <end position="293"/>
    </location>
</feature>
<evidence type="ECO:0000256" key="3">
    <source>
        <dbReference type="SAM" id="MobiDB-lite"/>
    </source>
</evidence>
<feature type="compositionally biased region" description="Low complexity" evidence="3">
    <location>
        <begin position="457"/>
        <end position="475"/>
    </location>
</feature>
<proteinExistence type="predicted"/>
<dbReference type="Gene3D" id="2.60.40.1970">
    <property type="entry name" value="YEATS domain"/>
    <property type="match status" value="1"/>
</dbReference>
<feature type="compositionally biased region" description="Basic and acidic residues" evidence="3">
    <location>
        <begin position="304"/>
        <end position="345"/>
    </location>
</feature>
<feature type="compositionally biased region" description="Low complexity" evidence="3">
    <location>
        <begin position="667"/>
        <end position="692"/>
    </location>
</feature>
<feature type="compositionally biased region" description="Polar residues" evidence="3">
    <location>
        <begin position="522"/>
        <end position="551"/>
    </location>
</feature>
<feature type="domain" description="YEATS" evidence="4">
    <location>
        <begin position="1"/>
        <end position="133"/>
    </location>
</feature>
<feature type="compositionally biased region" description="Low complexity" evidence="3">
    <location>
        <begin position="247"/>
        <end position="261"/>
    </location>
</feature>